<feature type="compositionally biased region" description="Basic and acidic residues" evidence="1">
    <location>
        <begin position="308"/>
        <end position="318"/>
    </location>
</feature>
<proteinExistence type="predicted"/>
<evidence type="ECO:0000256" key="1">
    <source>
        <dbReference type="SAM" id="MobiDB-lite"/>
    </source>
</evidence>
<sequence length="624" mass="70600">MCATFDGQCVLRRCMKTKASNFIERLGLIPDNVNTSAYPKFHSTPIVQNLYAATQERVDFIFSSKSREELHSLLAIHDPFYINGATEYLLEEYGGKVWGDIERSHLRQAKTTPTDLYPEDLYYHNDKHYEKLKIFLCCWITNRVFRKLGKSIEARDSPSNMIRINSTGRDHRQVSLSPEPDSLRDEAELAQRFGIQQPPNNASTRFYQGPIGAGDLSEPRHLATCPHSLPTYRAPEAPPMHRATTVGLQQATTERPFFQASSSQNNSSVETSSPALERRESEATISAEHDGEEETYQDEASDDPDYEPGLRFEIDKPASRKRRKTTSHTKTGKAGRLSRPRIGPSTARSRHETTNKVYSVPTPPALEEARVASLEPSREIRFTPFLGLDLEGEHAHLAVQEETAGETVAPQAGVSTPLGITSETEFRRNTIENTEQVAKAVASDVQAPHVLTHVKSAQSRILRIELTELLLSHCGSDLPNDAHLDRLVQLTKLFWEVDDLKLAETLGDSFATFKLSFDRWVEMLGKLSHFRRQTKYYGKPGASWITYCRSLPSLQERRSANVSKLHLKTCLASVKLNDSKFNVESFSKDMATILYELSSELDLDMKDMEELMLDFNRSVLEWFQ</sequence>
<dbReference type="AlphaFoldDB" id="A0A6A5YFE9"/>
<evidence type="ECO:0000313" key="2">
    <source>
        <dbReference type="EMBL" id="KAF2105856.1"/>
    </source>
</evidence>
<feature type="compositionally biased region" description="Acidic residues" evidence="1">
    <location>
        <begin position="290"/>
        <end position="306"/>
    </location>
</feature>
<feature type="compositionally biased region" description="Low complexity" evidence="1">
    <location>
        <begin position="261"/>
        <end position="273"/>
    </location>
</feature>
<gene>
    <name evidence="2" type="ORF">BDV96DRAFT_655232</name>
</gene>
<dbReference type="EMBL" id="ML977370">
    <property type="protein sequence ID" value="KAF2105856.1"/>
    <property type="molecule type" value="Genomic_DNA"/>
</dbReference>
<protein>
    <submittedName>
        <fullName evidence="2">Uncharacterized protein</fullName>
    </submittedName>
</protein>
<dbReference type="Proteomes" id="UP000799770">
    <property type="component" value="Unassembled WGS sequence"/>
</dbReference>
<keyword evidence="3" id="KW-1185">Reference proteome</keyword>
<name>A0A6A5YFE9_9PLEO</name>
<accession>A0A6A5YFE9</accession>
<reference evidence="2" key="1">
    <citation type="journal article" date="2020" name="Stud. Mycol.">
        <title>101 Dothideomycetes genomes: a test case for predicting lifestyles and emergence of pathogens.</title>
        <authorList>
            <person name="Haridas S."/>
            <person name="Albert R."/>
            <person name="Binder M."/>
            <person name="Bloem J."/>
            <person name="Labutti K."/>
            <person name="Salamov A."/>
            <person name="Andreopoulos B."/>
            <person name="Baker S."/>
            <person name="Barry K."/>
            <person name="Bills G."/>
            <person name="Bluhm B."/>
            <person name="Cannon C."/>
            <person name="Castanera R."/>
            <person name="Culley D."/>
            <person name="Daum C."/>
            <person name="Ezra D."/>
            <person name="Gonzalez J."/>
            <person name="Henrissat B."/>
            <person name="Kuo A."/>
            <person name="Liang C."/>
            <person name="Lipzen A."/>
            <person name="Lutzoni F."/>
            <person name="Magnuson J."/>
            <person name="Mondo S."/>
            <person name="Nolan M."/>
            <person name="Ohm R."/>
            <person name="Pangilinan J."/>
            <person name="Park H.-J."/>
            <person name="Ramirez L."/>
            <person name="Alfaro M."/>
            <person name="Sun H."/>
            <person name="Tritt A."/>
            <person name="Yoshinaga Y."/>
            <person name="Zwiers L.-H."/>
            <person name="Turgeon B."/>
            <person name="Goodwin S."/>
            <person name="Spatafora J."/>
            <person name="Crous P."/>
            <person name="Grigoriev I."/>
        </authorList>
    </citation>
    <scope>NUCLEOTIDE SEQUENCE</scope>
    <source>
        <strain evidence="2">CBS 627.86</strain>
    </source>
</reference>
<feature type="region of interest" description="Disordered" evidence="1">
    <location>
        <begin position="257"/>
        <end position="360"/>
    </location>
</feature>
<evidence type="ECO:0000313" key="3">
    <source>
        <dbReference type="Proteomes" id="UP000799770"/>
    </source>
</evidence>
<organism evidence="2 3">
    <name type="scientific">Lophiotrema nucula</name>
    <dbReference type="NCBI Taxonomy" id="690887"/>
    <lineage>
        <taxon>Eukaryota</taxon>
        <taxon>Fungi</taxon>
        <taxon>Dikarya</taxon>
        <taxon>Ascomycota</taxon>
        <taxon>Pezizomycotina</taxon>
        <taxon>Dothideomycetes</taxon>
        <taxon>Pleosporomycetidae</taxon>
        <taxon>Pleosporales</taxon>
        <taxon>Lophiotremataceae</taxon>
        <taxon>Lophiotrema</taxon>
    </lineage>
</organism>
<feature type="compositionally biased region" description="Basic residues" evidence="1">
    <location>
        <begin position="319"/>
        <end position="339"/>
    </location>
</feature>